<name>A0A414I928_9FIRM</name>
<dbReference type="RefSeq" id="WP_118045260.1">
    <property type="nucleotide sequence ID" value="NZ_QSJW01000004.1"/>
</dbReference>
<dbReference type="Proteomes" id="UP000284644">
    <property type="component" value="Unassembled WGS sequence"/>
</dbReference>
<dbReference type="Pfam" id="PF04233">
    <property type="entry name" value="Phage_Mu_F"/>
    <property type="match status" value="1"/>
</dbReference>
<evidence type="ECO:0000259" key="1">
    <source>
        <dbReference type="Pfam" id="PF04233"/>
    </source>
</evidence>
<comment type="caution">
    <text evidence="2">The sequence shown here is derived from an EMBL/GenBank/DDBJ whole genome shotgun (WGS) entry which is preliminary data.</text>
</comment>
<feature type="domain" description="Phage head morphogenesis" evidence="1">
    <location>
        <begin position="203"/>
        <end position="303"/>
    </location>
</feature>
<dbReference type="EMBL" id="QSJW01000004">
    <property type="protein sequence ID" value="RHE13233.1"/>
    <property type="molecule type" value="Genomic_DNA"/>
</dbReference>
<reference evidence="2 3" key="1">
    <citation type="submission" date="2018-08" db="EMBL/GenBank/DDBJ databases">
        <title>A genome reference for cultivated species of the human gut microbiota.</title>
        <authorList>
            <person name="Zou Y."/>
            <person name="Xue W."/>
            <person name="Luo G."/>
        </authorList>
    </citation>
    <scope>NUCLEOTIDE SEQUENCE [LARGE SCALE GENOMIC DNA]</scope>
    <source>
        <strain evidence="2 3">AM29-25AC</strain>
    </source>
</reference>
<evidence type="ECO:0000313" key="2">
    <source>
        <dbReference type="EMBL" id="RHE13233.1"/>
    </source>
</evidence>
<proteinExistence type="predicted"/>
<sequence>MMRKIRPRSRTVKKSEESQRVLDALDAYLEGNIDEPVRWLVRFWQDQAAVMLYRELRELVIGETDPESLFDIWFQDYSKMLSEKMTPVWEQAFLEGWKNNSLFCGAEDVISSESWVRSWIVDHTGDLITNCCNEQVSAIRYLIAEAESLNMSSAETARYIRPTIGLTERQAAANLKYYNSIKERLTTDHPRMKPESIERKAREAASKYAERQQRYRAETIARSEIAQAYNHGADAFVREAVTAGNLPEMEKEWSTALNGHVCASCAALEGTKIGMDDEFKTVSGRREITTSIPPLHPRCKCAVKYVRVKNENIQ</sequence>
<gene>
    <name evidence="2" type="ORF">DW767_07735</name>
</gene>
<evidence type="ECO:0000313" key="3">
    <source>
        <dbReference type="Proteomes" id="UP000284644"/>
    </source>
</evidence>
<accession>A0A414I928</accession>
<organism evidence="2 3">
    <name type="scientific">Blautia obeum</name>
    <dbReference type="NCBI Taxonomy" id="40520"/>
    <lineage>
        <taxon>Bacteria</taxon>
        <taxon>Bacillati</taxon>
        <taxon>Bacillota</taxon>
        <taxon>Clostridia</taxon>
        <taxon>Lachnospirales</taxon>
        <taxon>Lachnospiraceae</taxon>
        <taxon>Blautia</taxon>
    </lineage>
</organism>
<protein>
    <recommendedName>
        <fullName evidence="1">Phage head morphogenesis domain-containing protein</fullName>
    </recommendedName>
</protein>
<dbReference type="AlphaFoldDB" id="A0A414I928"/>
<dbReference type="InterPro" id="IPR006528">
    <property type="entry name" value="Phage_head_morphogenesis_dom"/>
</dbReference>